<feature type="domain" description="Right handed beta helix" evidence="1">
    <location>
        <begin position="153"/>
        <end position="313"/>
    </location>
</feature>
<evidence type="ECO:0000259" key="1">
    <source>
        <dbReference type="Pfam" id="PF13229"/>
    </source>
</evidence>
<dbReference type="InParanoid" id="D2VG20"/>
<name>D2VG20_NAEGR</name>
<sequence length="1928" mass="213888">MIVLGFGVQEGSCTVYEVRNSTSLWDIVHGNKLVPGDEVVLREGNYTCYYQSTWYRNIVLKGLTNAPITIRAASGEKVLVEGDLNASQNLLNFNVENFILKGIEFRYGDRGLRFFGASNVLLEDLHIHDTSDVGMAMNDRDVTYSNKLDENRHVQIHHTHGTGECFYLGCNDDACRLINSLIEYNYCHHTCCVQGDGIEVKRGSYNNVIRHNVIHDTHYPGIIVYGANNGIPNIIDSNIIWNAGDNGIQIAANTIARNNIVLNSKMNGISIQPNQGNPTAVILEHNTVIGALSGSCLSTYSTYIGSEFVIANNAFYCENASAISETNANSKTVYLSNVVKGKVTSQYASNIIYGTGLRDFTSTASLPFNTYPSLGSSLLGVSTYMANTSTPLDFDGRDRSAASRIDAGAYQRVAQNSPTWIPVAGFKDGWSSPAQSTSPKRVKPVPSDNAHYNRTTFIITPQNGSSLFDLMSTLQPGDTLLVRAGTYPVKFANAWFTKIVLSGSPSNPITVSAWPGERVVLYGDPYGSQNIINLEVMYFVFRGFEMVYGSRGIRLHESSHSIFEDLNVHHTWANAISANDKGVHYQNITFRNNRVAHTHGTGECFYLGCQDAACIFSDSLIEGNLCEYTCCEQGDGIELKHGSYNNIVRNNVVHDTPYPGITTYTTGGNAPNIIEGNFIFNTGDNGIQCTSGQIIRNNIIVNASINGIDIHDDGAVSDLTITHNTVINAKIACFSAGGLQTASNVIIANNALFCDNSQYGYYERYLSDKKTSTFYSARNYYSGKTNGVGIDLVKVNNSSHDILLGIDLLNAYPTSISNLIGAGSLKYSTPLDFNGNSRSSTPDVGAYQYSTPSNPGWVAKGWFKNGYNSVSVSGNWEYPKNVLIPQDDDSYIGMVYHITEANYSSSNCKYENIWKTMALLKPGDTMIFHSGTLLTQVCGHGSFYRRLTVIGSPNRPVVIKVADGESVTIQGDIGQSQNIMDVAFYNVLFKGFNMKYGSRGLRVYEAQNTTFEGLEISETADVAFAGNDLRGDYNNVTIRRVKVHHTHGTGECFYLGCNFGECIWRNSIIEYNHCSHTCCEQGDGIELKAGSYGNIIRHNVIHDTIYPGITLYTPMEGKPPNVVYGNIVWNTQDNGIQVTGNTILMNNIVMNAKYYGISIQENQQRVNGLGNIENVAILHNTVVGVSSKTSGACFATSGTNSGKGNIVIAGNAFYCSDAKATREVNVHPNTKYGINVVSGTSTMSGTLIGDLVSDFLDVSSIPYNLYPRKGGKLYGSSNLTIYDLVSKDFNGLVRSSQRMDVGALQYIEGKDNNPGWIPKDEFKPFTDLSPLAMLDFEDTSCCSLFLIFGGRSSEIREGTCMVNDEKQLYLIEMVDNEFSTCLSYVYDENVLNEKQIPQARYGHSSVFDKDRKLMYVFGGMAGGKCHNDLAIFDVVTSLWTIVNFANVGCLILPQERYGHNCAIYKNWMFVCGGRDSSGNILGGIQAMDLDRCLWMNIQVESLSGRSFFTMDVIERRDDKIEMIIAGGIRKDLNEKPLQRLTITVGNERSIHCSVNPIENQELTWDKYGHCSVFKNQTLLLVGGQNQDHSLDCNSLEFSIESETFSSFSYFLQPSTHCSLSFLNISQDLDVNQNDGFYFASLLYDSTLNCYVVGGNSIATYRTTPSIDVSENVISDTWVKIVSFLNYDDLKKLCLVSKRFYTIFTADKLIQDKISSINDNNKLSNKVWPFKRRSYYEREINFTPPNITCPIRTFKISVVGEPFMVKAFISKITGKDVNKITEEEPIHMVQFYFHHNIYHFLMDTRTNDIPEDQQQSFSLKLVCIRLGRANQSIANSHDVTCPTIVLGLEEELYKFSIFKKSYNSQYFQHVLPFATSKDLTLIFKQITSIGAFEKISTETGFGMYQLLEFFLDCIKNDPTQSSTSGCELN</sequence>
<dbReference type="Pfam" id="PF24681">
    <property type="entry name" value="Kelch_KLHDC2_KLHL20_DRC7"/>
    <property type="match status" value="1"/>
</dbReference>
<dbReference type="SUPFAM" id="SSF51126">
    <property type="entry name" value="Pectin lyase-like"/>
    <property type="match status" value="3"/>
</dbReference>
<dbReference type="InterPro" id="IPR012334">
    <property type="entry name" value="Pectin_lyas_fold"/>
</dbReference>
<dbReference type="SUPFAM" id="SSF81383">
    <property type="entry name" value="F-box domain"/>
    <property type="match status" value="1"/>
</dbReference>
<dbReference type="GeneID" id="8848089"/>
<dbReference type="VEuPathDB" id="AmoebaDB:NAEGRDRAFT_79837"/>
<feature type="domain" description="Right handed beta helix" evidence="1">
    <location>
        <begin position="1034"/>
        <end position="1211"/>
    </location>
</feature>
<reference evidence="2 3" key="1">
    <citation type="journal article" date="2010" name="Cell">
        <title>The genome of Naegleria gruberi illuminates early eukaryotic versatility.</title>
        <authorList>
            <person name="Fritz-Laylin L.K."/>
            <person name="Prochnik S.E."/>
            <person name="Ginger M.L."/>
            <person name="Dacks J.B."/>
            <person name="Carpenter M.L."/>
            <person name="Field M.C."/>
            <person name="Kuo A."/>
            <person name="Paredez A."/>
            <person name="Chapman J."/>
            <person name="Pham J."/>
            <person name="Shu S."/>
            <person name="Neupane R."/>
            <person name="Cipriano M."/>
            <person name="Mancuso J."/>
            <person name="Tu H."/>
            <person name="Salamov A."/>
            <person name="Lindquist E."/>
            <person name="Shapiro H."/>
            <person name="Lucas S."/>
            <person name="Grigoriev I.V."/>
            <person name="Cande W.Z."/>
            <person name="Fulton C."/>
            <person name="Rokhsar D.S."/>
            <person name="Dawson S.C."/>
        </authorList>
    </citation>
    <scope>NUCLEOTIDE SEQUENCE [LARGE SCALE GENOMIC DNA]</scope>
    <source>
        <strain evidence="2 3">NEG-M</strain>
    </source>
</reference>
<dbReference type="InterPro" id="IPR036047">
    <property type="entry name" value="F-box-like_dom_sf"/>
</dbReference>
<dbReference type="InterPro" id="IPR039448">
    <property type="entry name" value="Beta_helix"/>
</dbReference>
<feature type="domain" description="Right handed beta helix" evidence="1">
    <location>
        <begin position="587"/>
        <end position="751"/>
    </location>
</feature>
<dbReference type="Pfam" id="PF13229">
    <property type="entry name" value="Beta_helix"/>
    <property type="match status" value="3"/>
</dbReference>
<gene>
    <name evidence="2" type="ORF">NAEGRDRAFT_79837</name>
</gene>
<keyword evidence="3" id="KW-1185">Reference proteome</keyword>
<dbReference type="InterPro" id="IPR006626">
    <property type="entry name" value="PbH1"/>
</dbReference>
<dbReference type="Gene3D" id="2.120.10.80">
    <property type="entry name" value="Kelch-type beta propeller"/>
    <property type="match status" value="1"/>
</dbReference>
<dbReference type="KEGG" id="ngr:NAEGRDRAFT_79837"/>
<dbReference type="OrthoDB" id="10031554at2759"/>
<dbReference type="Proteomes" id="UP000006671">
    <property type="component" value="Unassembled WGS sequence"/>
</dbReference>
<organism evidence="3">
    <name type="scientific">Naegleria gruberi</name>
    <name type="common">Amoeba</name>
    <dbReference type="NCBI Taxonomy" id="5762"/>
    <lineage>
        <taxon>Eukaryota</taxon>
        <taxon>Discoba</taxon>
        <taxon>Heterolobosea</taxon>
        <taxon>Tetramitia</taxon>
        <taxon>Eutetramitia</taxon>
        <taxon>Vahlkampfiidae</taxon>
        <taxon>Naegleria</taxon>
    </lineage>
</organism>
<dbReference type="PANTHER" id="PTHR23244:SF496">
    <property type="entry name" value="KELCH MOTIF FAMILY PROTEIN"/>
    <property type="match status" value="1"/>
</dbReference>
<protein>
    <recommendedName>
        <fullName evidence="1">Right handed beta helix domain-containing protein</fullName>
    </recommendedName>
</protein>
<accession>D2VG20</accession>
<dbReference type="EMBL" id="GG738869">
    <property type="protein sequence ID" value="EFC44188.1"/>
    <property type="molecule type" value="Genomic_DNA"/>
</dbReference>
<evidence type="ECO:0000313" key="3">
    <source>
        <dbReference type="Proteomes" id="UP000006671"/>
    </source>
</evidence>
<dbReference type="SMART" id="SM00710">
    <property type="entry name" value="PbH1"/>
    <property type="match status" value="16"/>
</dbReference>
<proteinExistence type="predicted"/>
<dbReference type="InterPro" id="IPR011050">
    <property type="entry name" value="Pectin_lyase_fold/virulence"/>
</dbReference>
<dbReference type="PANTHER" id="PTHR23244">
    <property type="entry name" value="KELCH REPEAT DOMAIN"/>
    <property type="match status" value="1"/>
</dbReference>
<evidence type="ECO:0000313" key="2">
    <source>
        <dbReference type="EMBL" id="EFC44188.1"/>
    </source>
</evidence>
<dbReference type="RefSeq" id="XP_002676932.1">
    <property type="nucleotide sequence ID" value="XM_002676886.1"/>
</dbReference>
<dbReference type="InterPro" id="IPR015915">
    <property type="entry name" value="Kelch-typ_b-propeller"/>
</dbReference>
<dbReference type="SUPFAM" id="SSF117281">
    <property type="entry name" value="Kelch motif"/>
    <property type="match status" value="1"/>
</dbReference>
<dbReference type="Gene3D" id="2.160.20.10">
    <property type="entry name" value="Single-stranded right-handed beta-helix, Pectin lyase-like"/>
    <property type="match status" value="3"/>
</dbReference>